<evidence type="ECO:0000256" key="1">
    <source>
        <dbReference type="SAM" id="MobiDB-lite"/>
    </source>
</evidence>
<sequence>MQNTRNAADETSLSAAEAATRQYPTGRSAARLDGSATVSFMSVPSLRSRRRPSRQSRSSHLAAGQSPPGRNEREKSPAGVRPGGGGGGEEDRRSGARDDEDEAEEEPRRRVASAEAEEEVGVAGRPEEGPACERGAYQCGGRREAEEDLDEEVVAEHVDVHSVWVSEQSETQRAGRGDRTYMRIKKNLEY</sequence>
<dbReference type="Proteomes" id="UP000479710">
    <property type="component" value="Unassembled WGS sequence"/>
</dbReference>
<evidence type="ECO:0000313" key="3">
    <source>
        <dbReference type="Proteomes" id="UP000479710"/>
    </source>
</evidence>
<feature type="compositionally biased region" description="Polar residues" evidence="1">
    <location>
        <begin position="1"/>
        <end position="14"/>
    </location>
</feature>
<feature type="region of interest" description="Disordered" evidence="1">
    <location>
        <begin position="1"/>
        <end position="133"/>
    </location>
</feature>
<organism evidence="2 3">
    <name type="scientific">Oryza meyeriana var. granulata</name>
    <dbReference type="NCBI Taxonomy" id="110450"/>
    <lineage>
        <taxon>Eukaryota</taxon>
        <taxon>Viridiplantae</taxon>
        <taxon>Streptophyta</taxon>
        <taxon>Embryophyta</taxon>
        <taxon>Tracheophyta</taxon>
        <taxon>Spermatophyta</taxon>
        <taxon>Magnoliopsida</taxon>
        <taxon>Liliopsida</taxon>
        <taxon>Poales</taxon>
        <taxon>Poaceae</taxon>
        <taxon>BOP clade</taxon>
        <taxon>Oryzoideae</taxon>
        <taxon>Oryzeae</taxon>
        <taxon>Oryzinae</taxon>
        <taxon>Oryza</taxon>
        <taxon>Oryza meyeriana</taxon>
    </lineage>
</organism>
<name>A0A6G1ELI8_9ORYZ</name>
<keyword evidence="3" id="KW-1185">Reference proteome</keyword>
<evidence type="ECO:0000313" key="2">
    <source>
        <dbReference type="EMBL" id="KAF0925647.1"/>
    </source>
</evidence>
<reference evidence="2 3" key="1">
    <citation type="submission" date="2019-11" db="EMBL/GenBank/DDBJ databases">
        <title>Whole genome sequence of Oryza granulata.</title>
        <authorList>
            <person name="Li W."/>
        </authorList>
    </citation>
    <scope>NUCLEOTIDE SEQUENCE [LARGE SCALE GENOMIC DNA]</scope>
    <source>
        <strain evidence="3">cv. Menghai</strain>
        <tissue evidence="2">Leaf</tissue>
    </source>
</reference>
<protein>
    <submittedName>
        <fullName evidence="2">Uncharacterized protein</fullName>
    </submittedName>
</protein>
<dbReference type="AlphaFoldDB" id="A0A6G1ELI8"/>
<dbReference type="EMBL" id="SPHZ02000003">
    <property type="protein sequence ID" value="KAF0925647.1"/>
    <property type="molecule type" value="Genomic_DNA"/>
</dbReference>
<proteinExistence type="predicted"/>
<accession>A0A6G1ELI8</accession>
<gene>
    <name evidence="2" type="ORF">E2562_017222</name>
</gene>
<comment type="caution">
    <text evidence="2">The sequence shown here is derived from an EMBL/GenBank/DDBJ whole genome shotgun (WGS) entry which is preliminary data.</text>
</comment>